<organism evidence="4">
    <name type="scientific">Fragaria ananassa</name>
    <name type="common">Strawberry</name>
    <name type="synonym">Fragaria chiloensis x Fragaria virginiana</name>
    <dbReference type="NCBI Taxonomy" id="3747"/>
    <lineage>
        <taxon>Eukaryota</taxon>
        <taxon>Viridiplantae</taxon>
        <taxon>Streptophyta</taxon>
        <taxon>Embryophyta</taxon>
        <taxon>Tracheophyta</taxon>
        <taxon>Spermatophyta</taxon>
        <taxon>Magnoliopsida</taxon>
        <taxon>eudicotyledons</taxon>
        <taxon>Gunneridae</taxon>
        <taxon>Pentapetalae</taxon>
        <taxon>rosids</taxon>
        <taxon>fabids</taxon>
        <taxon>Rosales</taxon>
        <taxon>Rosaceae</taxon>
        <taxon>Rosoideae</taxon>
        <taxon>Potentilleae</taxon>
        <taxon>Fragariinae</taxon>
        <taxon>Fragaria</taxon>
    </lineage>
</organism>
<comment type="similarity">
    <text evidence="1 2">Belongs to the TIFY/JAZ family.</text>
</comment>
<dbReference type="SMART" id="SM00979">
    <property type="entry name" value="TIFY"/>
    <property type="match status" value="1"/>
</dbReference>
<evidence type="ECO:0000256" key="1">
    <source>
        <dbReference type="ARBA" id="ARBA00008614"/>
    </source>
</evidence>
<proteinExistence type="evidence at transcript level"/>
<dbReference type="GO" id="GO:0009611">
    <property type="term" value="P:response to wounding"/>
    <property type="evidence" value="ECO:0007669"/>
    <property type="project" value="UniProtKB-UniRule"/>
</dbReference>
<evidence type="ECO:0000313" key="4">
    <source>
        <dbReference type="EMBL" id="QIZ03060.1"/>
    </source>
</evidence>
<evidence type="ECO:0000256" key="2">
    <source>
        <dbReference type="RuleBase" id="RU369065"/>
    </source>
</evidence>
<dbReference type="PANTHER" id="PTHR33077:SF17">
    <property type="entry name" value="PROTEIN TIFY 5B"/>
    <property type="match status" value="1"/>
</dbReference>
<comment type="subcellular location">
    <subcellularLocation>
        <location evidence="2">Nucleus</location>
    </subcellularLocation>
</comment>
<dbReference type="AlphaFoldDB" id="A0A6H1NPM9"/>
<keyword evidence="2" id="KW-1184">Jasmonic acid signaling pathway</keyword>
<dbReference type="PROSITE" id="PS51320">
    <property type="entry name" value="TIFY"/>
    <property type="match status" value="1"/>
</dbReference>
<dbReference type="GO" id="GO:2000022">
    <property type="term" value="P:regulation of jasmonic acid mediated signaling pathway"/>
    <property type="evidence" value="ECO:0007669"/>
    <property type="project" value="UniProtKB-UniRule"/>
</dbReference>
<feature type="domain" description="Tify" evidence="3">
    <location>
        <begin position="33"/>
        <end position="67"/>
    </location>
</feature>
<dbReference type="GO" id="GO:0005634">
    <property type="term" value="C:nucleus"/>
    <property type="evidence" value="ECO:0007669"/>
    <property type="project" value="UniProtKB-SubCell"/>
</dbReference>
<dbReference type="InterPro" id="IPR040390">
    <property type="entry name" value="TIFY/JAZ"/>
</dbReference>
<reference evidence="4" key="1">
    <citation type="submission" date="2019-11" db="EMBL/GenBank/DDBJ databases">
        <authorList>
            <person name="Figueroa C.R."/>
            <person name="Garrido-Bigotes A."/>
            <person name="Torrejon M."/>
            <person name="Solano R."/>
        </authorList>
    </citation>
    <scope>NUCLEOTIDE SEQUENCE</scope>
</reference>
<dbReference type="PANTHER" id="PTHR33077">
    <property type="entry name" value="PROTEIN TIFY 4A-RELATED-RELATED"/>
    <property type="match status" value="1"/>
</dbReference>
<keyword evidence="2" id="KW-0539">Nucleus</keyword>
<comment type="function">
    <text evidence="2">Repressor of jasmonate responses.</text>
</comment>
<dbReference type="GO" id="GO:0031347">
    <property type="term" value="P:regulation of defense response"/>
    <property type="evidence" value="ECO:0007669"/>
    <property type="project" value="UniProtKB-UniRule"/>
</dbReference>
<sequence>MRRSCNLELELRLSSSDECSSSLESLHHQSCQDLQQEQQLTSFYNGVMCTYDVIELQARAILCVANNELGKIVVKTSTTSSSIPSGSYELSSPSAHYSPPCTSRVAAGGLSIKKSLRKFLQKRKHRSQATHPYLPLNCKI</sequence>
<dbReference type="InterPro" id="IPR018467">
    <property type="entry name" value="CCT_CS"/>
</dbReference>
<name>A0A6H1NPM9_FRAAN</name>
<evidence type="ECO:0000259" key="3">
    <source>
        <dbReference type="PROSITE" id="PS51320"/>
    </source>
</evidence>
<dbReference type="InterPro" id="IPR010399">
    <property type="entry name" value="Tify_dom"/>
</dbReference>
<accession>A0A6H1NPM9</accession>
<comment type="domain">
    <text evidence="2">The jas domain is required for interaction with COI1.</text>
</comment>
<protein>
    <recommendedName>
        <fullName evidence="2">Protein TIFY</fullName>
    </recommendedName>
    <alternativeName>
        <fullName evidence="2">Jasmonate ZIM domain-containing protein</fullName>
    </alternativeName>
</protein>
<dbReference type="EMBL" id="MN689822">
    <property type="protein sequence ID" value="QIZ03060.1"/>
    <property type="molecule type" value="mRNA"/>
</dbReference>
<dbReference type="Pfam" id="PF09425">
    <property type="entry name" value="Jas_motif"/>
    <property type="match status" value="1"/>
</dbReference>